<evidence type="ECO:0000313" key="3">
    <source>
        <dbReference type="EMBL" id="MPM38300.1"/>
    </source>
</evidence>
<accession>A0A644ZBN1</accession>
<dbReference type="PANTHER" id="PTHR44227">
    <property type="match status" value="1"/>
</dbReference>
<dbReference type="PANTHER" id="PTHR44227:SF3">
    <property type="entry name" value="PROTEIN O-MANNOSYL-TRANSFERASE TMTC4"/>
    <property type="match status" value="1"/>
</dbReference>
<gene>
    <name evidence="3" type="ORF">SDC9_84929</name>
</gene>
<keyword evidence="2" id="KW-0802">TPR repeat</keyword>
<proteinExistence type="predicted"/>
<comment type="caution">
    <text evidence="3">The sequence shown here is derived from an EMBL/GenBank/DDBJ whole genome shotgun (WGS) entry which is preliminary data.</text>
</comment>
<dbReference type="EMBL" id="VSSQ01008239">
    <property type="protein sequence ID" value="MPM38300.1"/>
    <property type="molecule type" value="Genomic_DNA"/>
</dbReference>
<reference evidence="3" key="1">
    <citation type="submission" date="2019-08" db="EMBL/GenBank/DDBJ databases">
        <authorList>
            <person name="Kucharzyk K."/>
            <person name="Murdoch R.W."/>
            <person name="Higgins S."/>
            <person name="Loffler F."/>
        </authorList>
    </citation>
    <scope>NUCLEOTIDE SEQUENCE</scope>
</reference>
<dbReference type="PROSITE" id="PS51257">
    <property type="entry name" value="PROKAR_LIPOPROTEIN"/>
    <property type="match status" value="1"/>
</dbReference>
<dbReference type="InterPro" id="IPR052346">
    <property type="entry name" value="O-mannosyl-transferase_TMTC"/>
</dbReference>
<dbReference type="AlphaFoldDB" id="A0A644ZBN1"/>
<sequence length="276" mass="31028">MNRWGFGWRRAGLMGCAAATVLVAVTGLSGCAGVGSGTSEVEKEHMATTPDSDLRRRARIRLELAANYLQSGQTTVALDETRQAITTDPTFADAYHLRGLIYMQMGDLTLAEENLNRAQSMRPNDPDVMHNLGWLLCQKQQFEQADQMFDKALAVPTYMDRNKTQMSKGVCLVRWGKPDLADPILTRAFELDAGNPILGYELAQLKFNKGDYKRAQFYIRRVNNGNFSTADSLWLGIKIERALGEHTGVRQLADQLRKRFPDSRQMLAYERGAFNE</sequence>
<dbReference type="SMART" id="SM00028">
    <property type="entry name" value="TPR"/>
    <property type="match status" value="4"/>
</dbReference>
<protein>
    <recommendedName>
        <fullName evidence="4">Lipopolysaccharide assembly protein B</fullName>
    </recommendedName>
</protein>
<dbReference type="SUPFAM" id="SSF48452">
    <property type="entry name" value="TPR-like"/>
    <property type="match status" value="1"/>
</dbReference>
<dbReference type="Gene3D" id="1.25.40.10">
    <property type="entry name" value="Tetratricopeptide repeat domain"/>
    <property type="match status" value="1"/>
</dbReference>
<dbReference type="InterPro" id="IPR019734">
    <property type="entry name" value="TPR_rpt"/>
</dbReference>
<dbReference type="PROSITE" id="PS50005">
    <property type="entry name" value="TPR"/>
    <property type="match status" value="1"/>
</dbReference>
<name>A0A644ZBN1_9ZZZZ</name>
<keyword evidence="1" id="KW-0677">Repeat</keyword>
<dbReference type="InterPro" id="IPR011990">
    <property type="entry name" value="TPR-like_helical_dom_sf"/>
</dbReference>
<evidence type="ECO:0008006" key="4">
    <source>
        <dbReference type="Google" id="ProtNLM"/>
    </source>
</evidence>
<evidence type="ECO:0000256" key="2">
    <source>
        <dbReference type="ARBA" id="ARBA00022803"/>
    </source>
</evidence>
<organism evidence="3">
    <name type="scientific">bioreactor metagenome</name>
    <dbReference type="NCBI Taxonomy" id="1076179"/>
    <lineage>
        <taxon>unclassified sequences</taxon>
        <taxon>metagenomes</taxon>
        <taxon>ecological metagenomes</taxon>
    </lineage>
</organism>
<dbReference type="InterPro" id="IPR013360">
    <property type="entry name" value="Pilus_4_PilW"/>
</dbReference>
<dbReference type="NCBIfam" id="TIGR02521">
    <property type="entry name" value="type_IV_pilW"/>
    <property type="match status" value="1"/>
</dbReference>
<evidence type="ECO:0000256" key="1">
    <source>
        <dbReference type="ARBA" id="ARBA00022737"/>
    </source>
</evidence>
<dbReference type="Pfam" id="PF13424">
    <property type="entry name" value="TPR_12"/>
    <property type="match status" value="1"/>
</dbReference>